<reference evidence="3" key="1">
    <citation type="submission" date="2023-06" db="EMBL/GenBank/DDBJ databases">
        <authorList>
            <person name="Delattre M."/>
        </authorList>
    </citation>
    <scope>NUCLEOTIDE SEQUENCE</scope>
    <source>
        <strain evidence="3">AF72</strain>
    </source>
</reference>
<feature type="compositionally biased region" description="Basic and acidic residues" evidence="1">
    <location>
        <begin position="85"/>
        <end position="97"/>
    </location>
</feature>
<feature type="region of interest" description="Disordered" evidence="1">
    <location>
        <begin position="1"/>
        <end position="46"/>
    </location>
</feature>
<feature type="compositionally biased region" description="Basic and acidic residues" evidence="1">
    <location>
        <begin position="18"/>
        <end position="35"/>
    </location>
</feature>
<sequence length="115" mass="12607">MEGVRTGATMADQINEEMLDRNNEPLNEAREERRQSFTTPPGPGGCEYNLTGKGYFGFHGNDDQEGVFSGIKHAVQGIGKALTEGAHHGGAEDKDVPFKTSVFGKDEDEQQRHVE</sequence>
<dbReference type="Proteomes" id="UP001177023">
    <property type="component" value="Unassembled WGS sequence"/>
</dbReference>
<accession>A0AA36G8F2</accession>
<keyword evidence="4" id="KW-1185">Reference proteome</keyword>
<comment type="caution">
    <text evidence="3">The sequence shown here is derived from an EMBL/GenBank/DDBJ whole genome shotgun (WGS) entry which is preliminary data.</text>
</comment>
<feature type="region of interest" description="Disordered" evidence="1">
    <location>
        <begin position="84"/>
        <end position="115"/>
    </location>
</feature>
<proteinExistence type="predicted"/>
<evidence type="ECO:0000313" key="2">
    <source>
        <dbReference type="EMBL" id="CAJ0570113.1"/>
    </source>
</evidence>
<organism evidence="3 4">
    <name type="scientific">Mesorhabditis spiculigera</name>
    <dbReference type="NCBI Taxonomy" id="96644"/>
    <lineage>
        <taxon>Eukaryota</taxon>
        <taxon>Metazoa</taxon>
        <taxon>Ecdysozoa</taxon>
        <taxon>Nematoda</taxon>
        <taxon>Chromadorea</taxon>
        <taxon>Rhabditida</taxon>
        <taxon>Rhabditina</taxon>
        <taxon>Rhabditomorpha</taxon>
        <taxon>Rhabditoidea</taxon>
        <taxon>Rhabditidae</taxon>
        <taxon>Mesorhabditinae</taxon>
        <taxon>Mesorhabditis</taxon>
    </lineage>
</organism>
<dbReference type="EMBL" id="CATQJA010002252">
    <property type="protein sequence ID" value="CAJ0570113.1"/>
    <property type="molecule type" value="Genomic_DNA"/>
</dbReference>
<dbReference type="AlphaFoldDB" id="A0AA36G8F2"/>
<dbReference type="EMBL" id="CATQJA010002644">
    <property type="protein sequence ID" value="CAJ0576408.1"/>
    <property type="molecule type" value="Genomic_DNA"/>
</dbReference>
<gene>
    <name evidence="3" type="ORF">MSPICULIGERA_LOCUS14701</name>
    <name evidence="2" type="ORF">MSPICULIGERA_LOCUS8561</name>
</gene>
<feature type="non-terminal residue" evidence="3">
    <location>
        <position position="115"/>
    </location>
</feature>
<name>A0AA36G8F2_9BILA</name>
<protein>
    <submittedName>
        <fullName evidence="3">Uncharacterized protein</fullName>
    </submittedName>
</protein>
<evidence type="ECO:0000313" key="3">
    <source>
        <dbReference type="EMBL" id="CAJ0576408.1"/>
    </source>
</evidence>
<evidence type="ECO:0000313" key="4">
    <source>
        <dbReference type="Proteomes" id="UP001177023"/>
    </source>
</evidence>
<evidence type="ECO:0000256" key="1">
    <source>
        <dbReference type="SAM" id="MobiDB-lite"/>
    </source>
</evidence>